<protein>
    <recommendedName>
        <fullName evidence="2">BTB domain-containing protein</fullName>
    </recommendedName>
</protein>
<proteinExistence type="predicted"/>
<sequence length="454" mass="51823">MSLQLKTVKHELHDHGKKSNSPWQCCLSGPLQRLKYLLSTGWFADILIECAGGVQYNLHGLVLAMSSPVFETMIFESLGTSNKILCLDDDPGILKNVFLHCYGCDFQCDDINIALQIYKIADKYMISDLITKYTGIIQNLIKPENFKIIIDFTISCGYNNLRNSCIKFLQQQNNYIRATSVLMWFSVNSPKDLMMPTFAVSKLIFDSWRNPKSAEPSHNLVTLLQSNCCHGLKEFAGNVSGEIIEFIPGPLRSTATDPRDHNYTPALKLSIQKDNAEEVIMALNERKKKYGAEDIGIHITTEDISSVPNELSKLPCYGCDSDEEFPPGRVTIYFSDATKEDIDNLYFLLYSIKPVDCESLQPDDEDLPHSFVNGYMFPRCKLRNEEDFTYFGADLFMGDYSLLPSRSIWMYSPYIEKRDEEGIYEFARKSTRMYSDDIFPCLKLMSNDNDIPGW</sequence>
<dbReference type="SMART" id="SM00225">
    <property type="entry name" value="BTB"/>
    <property type="match status" value="1"/>
</dbReference>
<dbReference type="SUPFAM" id="SSF54695">
    <property type="entry name" value="POZ domain"/>
    <property type="match status" value="1"/>
</dbReference>
<evidence type="ECO:0000313" key="3">
    <source>
        <dbReference type="EMBL" id="CAL4246567.1"/>
    </source>
</evidence>
<evidence type="ECO:0000313" key="4">
    <source>
        <dbReference type="Proteomes" id="UP001497623"/>
    </source>
</evidence>
<dbReference type="AlphaFoldDB" id="A0AAV2SYC2"/>
<dbReference type="EMBL" id="CAXKWB010144863">
    <property type="protein sequence ID" value="CAL4246567.1"/>
    <property type="molecule type" value="Genomic_DNA"/>
</dbReference>
<dbReference type="Proteomes" id="UP001497623">
    <property type="component" value="Unassembled WGS sequence"/>
</dbReference>
<dbReference type="Pfam" id="PF00651">
    <property type="entry name" value="BTB"/>
    <property type="match status" value="1"/>
</dbReference>
<feature type="domain" description="BTB" evidence="2">
    <location>
        <begin position="44"/>
        <end position="110"/>
    </location>
</feature>
<keyword evidence="4" id="KW-1185">Reference proteome</keyword>
<dbReference type="InterPro" id="IPR000210">
    <property type="entry name" value="BTB/POZ_dom"/>
</dbReference>
<evidence type="ECO:0000256" key="1">
    <source>
        <dbReference type="SAM" id="Coils"/>
    </source>
</evidence>
<name>A0AAV2SYC2_MEGNR</name>
<gene>
    <name evidence="3" type="ORF">MNOR_LOCUS41230</name>
</gene>
<keyword evidence="1" id="KW-0175">Coiled coil</keyword>
<dbReference type="Gene3D" id="3.30.710.10">
    <property type="entry name" value="Potassium Channel Kv1.1, Chain A"/>
    <property type="match status" value="1"/>
</dbReference>
<feature type="coiled-coil region" evidence="1">
    <location>
        <begin position="266"/>
        <end position="293"/>
    </location>
</feature>
<dbReference type="InterPro" id="IPR011333">
    <property type="entry name" value="SKP1/BTB/POZ_sf"/>
</dbReference>
<evidence type="ECO:0000259" key="2">
    <source>
        <dbReference type="PROSITE" id="PS50097"/>
    </source>
</evidence>
<organism evidence="3 4">
    <name type="scientific">Meganyctiphanes norvegica</name>
    <name type="common">Northern krill</name>
    <name type="synonym">Thysanopoda norvegica</name>
    <dbReference type="NCBI Taxonomy" id="48144"/>
    <lineage>
        <taxon>Eukaryota</taxon>
        <taxon>Metazoa</taxon>
        <taxon>Ecdysozoa</taxon>
        <taxon>Arthropoda</taxon>
        <taxon>Crustacea</taxon>
        <taxon>Multicrustacea</taxon>
        <taxon>Malacostraca</taxon>
        <taxon>Eumalacostraca</taxon>
        <taxon>Eucarida</taxon>
        <taxon>Euphausiacea</taxon>
        <taxon>Euphausiidae</taxon>
        <taxon>Meganyctiphanes</taxon>
    </lineage>
</organism>
<accession>A0AAV2SYC2</accession>
<dbReference type="CDD" id="cd18186">
    <property type="entry name" value="BTB_POZ_ZBTB_KLHL-like"/>
    <property type="match status" value="1"/>
</dbReference>
<comment type="caution">
    <text evidence="3">The sequence shown here is derived from an EMBL/GenBank/DDBJ whole genome shotgun (WGS) entry which is preliminary data.</text>
</comment>
<reference evidence="3 4" key="1">
    <citation type="submission" date="2024-05" db="EMBL/GenBank/DDBJ databases">
        <authorList>
            <person name="Wallberg A."/>
        </authorList>
    </citation>
    <scope>NUCLEOTIDE SEQUENCE [LARGE SCALE GENOMIC DNA]</scope>
</reference>
<dbReference type="PROSITE" id="PS50097">
    <property type="entry name" value="BTB"/>
    <property type="match status" value="1"/>
</dbReference>